<dbReference type="Proteomes" id="UP000323646">
    <property type="component" value="Unassembled WGS sequence"/>
</dbReference>
<dbReference type="AlphaFoldDB" id="A0A5D6W0H8"/>
<evidence type="ECO:0000313" key="3">
    <source>
        <dbReference type="EMBL" id="TYZ21416.1"/>
    </source>
</evidence>
<dbReference type="InterPro" id="IPR010388">
    <property type="entry name" value="Anaerobic_Co-chelatase"/>
</dbReference>
<dbReference type="RefSeq" id="WP_149171925.1">
    <property type="nucleotide sequence ID" value="NZ_VTOY01000009.1"/>
</dbReference>
<comment type="caution">
    <text evidence="3">The sequence shown here is derived from an EMBL/GenBank/DDBJ whole genome shotgun (WGS) entry which is preliminary data.</text>
</comment>
<keyword evidence="2" id="KW-0479">Metal-binding</keyword>
<evidence type="ECO:0000256" key="1">
    <source>
        <dbReference type="PIRSR" id="PIRSR033579-1"/>
    </source>
</evidence>
<reference evidence="3 4" key="1">
    <citation type="submission" date="2019-08" db="EMBL/GenBank/DDBJ databases">
        <title>Selenomonas sp. mPRGC5 and Selenomonas sp. mPRGC8 isolated from ruminal fluid of dairy goat (Capra hircus).</title>
        <authorList>
            <person name="Poothong S."/>
            <person name="Nuengjamnong C."/>
            <person name="Tanasupawat S."/>
        </authorList>
    </citation>
    <scope>NUCLEOTIDE SEQUENCE [LARGE SCALE GENOMIC DNA]</scope>
    <source>
        <strain evidence="4">mPRGC5</strain>
    </source>
</reference>
<feature type="binding site" evidence="2">
    <location>
        <position position="178"/>
    </location>
    <ligand>
        <name>Co(2+)</name>
        <dbReference type="ChEBI" id="CHEBI:48828"/>
    </ligand>
</feature>
<sequence>MSVQKQALVFASFGVSDRRAREASLDAAEALLAERFPAFAVFSCYTSNFIRKRLAGQGINIPSLPDLLASLAEQGYSRVLVQPSHLTPGEEFDGKVLKAVEEARTLFPEGILVGRPVFDSADDYQAVLAAILPELSLAAGEQLVLFGHGSPHHHNPVYERLQQVVDERHLPVHVGVLEPSDTPNLPMVISRLKQSGAQQVLLAPLLLAGGSHVTRDMAGDDESSWKSQLTAAGFTVRMKLQGLGEYLPFRELYAAKAKKALENSGWLK</sequence>
<dbReference type="GO" id="GO:0016852">
    <property type="term" value="F:sirohydrochlorin cobaltochelatase activity"/>
    <property type="evidence" value="ECO:0007669"/>
    <property type="project" value="InterPro"/>
</dbReference>
<keyword evidence="2" id="KW-0170">Cobalt</keyword>
<dbReference type="SUPFAM" id="SSF53800">
    <property type="entry name" value="Chelatase"/>
    <property type="match status" value="1"/>
</dbReference>
<dbReference type="EMBL" id="VTOY01000009">
    <property type="protein sequence ID" value="TYZ21416.1"/>
    <property type="molecule type" value="Genomic_DNA"/>
</dbReference>
<evidence type="ECO:0000256" key="2">
    <source>
        <dbReference type="PIRSR" id="PIRSR033579-3"/>
    </source>
</evidence>
<keyword evidence="4" id="KW-1185">Reference proteome</keyword>
<dbReference type="GO" id="GO:0046872">
    <property type="term" value="F:metal ion binding"/>
    <property type="evidence" value="ECO:0007669"/>
    <property type="project" value="UniProtKB-KW"/>
</dbReference>
<dbReference type="OrthoDB" id="9770331at2"/>
<dbReference type="GO" id="GO:0019251">
    <property type="term" value="P:anaerobic cobalamin biosynthetic process"/>
    <property type="evidence" value="ECO:0007669"/>
    <property type="project" value="InterPro"/>
</dbReference>
<evidence type="ECO:0000313" key="4">
    <source>
        <dbReference type="Proteomes" id="UP000323646"/>
    </source>
</evidence>
<organism evidence="3 4">
    <name type="scientific">Selenomonas ruminis</name>
    <dbReference type="NCBI Taxonomy" id="2593411"/>
    <lineage>
        <taxon>Bacteria</taxon>
        <taxon>Bacillati</taxon>
        <taxon>Bacillota</taxon>
        <taxon>Negativicutes</taxon>
        <taxon>Selenomonadales</taxon>
        <taxon>Selenomonadaceae</taxon>
        <taxon>Selenomonas</taxon>
    </lineage>
</organism>
<dbReference type="Pfam" id="PF06180">
    <property type="entry name" value="CbiK"/>
    <property type="match status" value="1"/>
</dbReference>
<feature type="active site" description="Proton acceptor" evidence="1">
    <location>
        <position position="148"/>
    </location>
</feature>
<protein>
    <submittedName>
        <fullName evidence="3">Cobalt chelatase</fullName>
    </submittedName>
</protein>
<accession>A0A5D6W0H8</accession>
<name>A0A5D6W0H8_9FIRM</name>
<proteinExistence type="predicted"/>
<feature type="binding site" evidence="2">
    <location>
        <position position="212"/>
    </location>
    <ligand>
        <name>Co(2+)</name>
        <dbReference type="ChEBI" id="CHEBI:48828"/>
    </ligand>
</feature>
<feature type="binding site" evidence="2">
    <location>
        <position position="148"/>
    </location>
    <ligand>
        <name>Co(2+)</name>
        <dbReference type="ChEBI" id="CHEBI:48828"/>
    </ligand>
</feature>
<dbReference type="PIRSF" id="PIRSF033579">
    <property type="entry name" value="Anaer_Co_chel"/>
    <property type="match status" value="1"/>
</dbReference>
<gene>
    <name evidence="3" type="ORF">FZ040_10400</name>
</gene>
<dbReference type="Gene3D" id="3.40.50.1400">
    <property type="match status" value="2"/>
</dbReference>